<proteinExistence type="predicted"/>
<protein>
    <recommendedName>
        <fullName evidence="2">Neurotransmitter-gated ion-channel ligand-binding domain-containing protein</fullName>
    </recommendedName>
</protein>
<dbReference type="Gene3D" id="2.70.170.10">
    <property type="entry name" value="Neurotransmitter-gated ion-channel ligand-binding domain"/>
    <property type="match status" value="1"/>
</dbReference>
<keyword evidence="1" id="KW-1133">Transmembrane helix</keyword>
<sequence>MANEIQIMYLLLTVSNGFHQSYDVAKNLFNDLFIKKSYNKQVRPINDQNDDILVTVNFNIHNFDELADKIAVSGYLDVIWWDDQLVWNRSAYNDIYDMIVLQLRLHHRNECIEKCKIFEIAVKLQRRICCWRNKTKSDTHERQHTNVKDGCAIENASPKMHDSEDAIKWRDVSSAINFFAFWILMGTDLVITLLVFICIGVNRLII</sequence>
<dbReference type="GO" id="GO:0016020">
    <property type="term" value="C:membrane"/>
    <property type="evidence" value="ECO:0007669"/>
    <property type="project" value="InterPro"/>
</dbReference>
<evidence type="ECO:0000313" key="4">
    <source>
        <dbReference type="Proteomes" id="UP000683360"/>
    </source>
</evidence>
<reference evidence="3" key="1">
    <citation type="submission" date="2021-03" db="EMBL/GenBank/DDBJ databases">
        <authorList>
            <person name="Bekaert M."/>
        </authorList>
    </citation>
    <scope>NUCLEOTIDE SEQUENCE</scope>
</reference>
<feature type="domain" description="Neurotransmitter-gated ion-channel ligand-binding" evidence="2">
    <location>
        <begin position="26"/>
        <end position="100"/>
    </location>
</feature>
<accession>A0A8S3PVQ8</accession>
<organism evidence="3 4">
    <name type="scientific">Mytilus edulis</name>
    <name type="common">Blue mussel</name>
    <dbReference type="NCBI Taxonomy" id="6550"/>
    <lineage>
        <taxon>Eukaryota</taxon>
        <taxon>Metazoa</taxon>
        <taxon>Spiralia</taxon>
        <taxon>Lophotrochozoa</taxon>
        <taxon>Mollusca</taxon>
        <taxon>Bivalvia</taxon>
        <taxon>Autobranchia</taxon>
        <taxon>Pteriomorphia</taxon>
        <taxon>Mytilida</taxon>
        <taxon>Mytiloidea</taxon>
        <taxon>Mytilidae</taxon>
        <taxon>Mytilinae</taxon>
        <taxon>Mytilus</taxon>
    </lineage>
</organism>
<feature type="transmembrane region" description="Helical" evidence="1">
    <location>
        <begin position="179"/>
        <end position="201"/>
    </location>
</feature>
<name>A0A8S3PVQ8_MYTED</name>
<evidence type="ECO:0000313" key="3">
    <source>
        <dbReference type="EMBL" id="CAG2187856.1"/>
    </source>
</evidence>
<dbReference type="GO" id="GO:0005230">
    <property type="term" value="F:extracellular ligand-gated monoatomic ion channel activity"/>
    <property type="evidence" value="ECO:0007669"/>
    <property type="project" value="InterPro"/>
</dbReference>
<evidence type="ECO:0000259" key="2">
    <source>
        <dbReference type="Pfam" id="PF02931"/>
    </source>
</evidence>
<dbReference type="InterPro" id="IPR006202">
    <property type="entry name" value="Neur_chan_lig-bd"/>
</dbReference>
<dbReference type="EMBL" id="CAJPWZ010000188">
    <property type="protein sequence ID" value="CAG2187856.1"/>
    <property type="molecule type" value="Genomic_DNA"/>
</dbReference>
<dbReference type="Pfam" id="PF02931">
    <property type="entry name" value="Neur_chan_LBD"/>
    <property type="match status" value="1"/>
</dbReference>
<gene>
    <name evidence="3" type="ORF">MEDL_3297</name>
</gene>
<dbReference type="SUPFAM" id="SSF63712">
    <property type="entry name" value="Nicotinic receptor ligand binding domain-like"/>
    <property type="match status" value="1"/>
</dbReference>
<evidence type="ECO:0000256" key="1">
    <source>
        <dbReference type="SAM" id="Phobius"/>
    </source>
</evidence>
<dbReference type="AlphaFoldDB" id="A0A8S3PVQ8"/>
<keyword evidence="1" id="KW-0812">Transmembrane</keyword>
<dbReference type="InterPro" id="IPR036734">
    <property type="entry name" value="Neur_chan_lig-bd_sf"/>
</dbReference>
<keyword evidence="1" id="KW-0472">Membrane</keyword>
<comment type="caution">
    <text evidence="3">The sequence shown here is derived from an EMBL/GenBank/DDBJ whole genome shotgun (WGS) entry which is preliminary data.</text>
</comment>
<dbReference type="Proteomes" id="UP000683360">
    <property type="component" value="Unassembled WGS sequence"/>
</dbReference>
<keyword evidence="4" id="KW-1185">Reference proteome</keyword>